<dbReference type="Pfam" id="PF00251">
    <property type="entry name" value="Glyco_hydro_32N"/>
    <property type="match status" value="1"/>
</dbReference>
<evidence type="ECO:0000256" key="5">
    <source>
        <dbReference type="SAM" id="SignalP"/>
    </source>
</evidence>
<reference evidence="7" key="1">
    <citation type="submission" date="2023-04" db="EMBL/GenBank/DDBJ databases">
        <title>Sphingomonas sp. MAHUQ-71 isolated from rice field.</title>
        <authorList>
            <person name="Huq M.A."/>
        </authorList>
    </citation>
    <scope>NUCLEOTIDE SEQUENCE</scope>
    <source>
        <strain evidence="7">MAHUQ-71</strain>
    </source>
</reference>
<comment type="similarity">
    <text evidence="1">Belongs to the glycosyl hydrolase 32 family.</text>
</comment>
<keyword evidence="8" id="KW-1185">Reference proteome</keyword>
<keyword evidence="4" id="KW-0326">Glycosidase</keyword>
<protein>
    <recommendedName>
        <fullName evidence="2">beta-fructofuranosidase</fullName>
        <ecNumber evidence="2">3.2.1.26</ecNumber>
    </recommendedName>
</protein>
<dbReference type="PROSITE" id="PS51318">
    <property type="entry name" value="TAT"/>
    <property type="match status" value="1"/>
</dbReference>
<keyword evidence="3 7" id="KW-0378">Hydrolase</keyword>
<keyword evidence="5" id="KW-0732">Signal</keyword>
<dbReference type="PANTHER" id="PTHR43101">
    <property type="entry name" value="BETA-FRUCTOSIDASE"/>
    <property type="match status" value="1"/>
</dbReference>
<evidence type="ECO:0000256" key="4">
    <source>
        <dbReference type="ARBA" id="ARBA00023295"/>
    </source>
</evidence>
<dbReference type="Gene3D" id="2.115.10.20">
    <property type="entry name" value="Glycosyl hydrolase domain, family 43"/>
    <property type="match status" value="1"/>
</dbReference>
<organism evidence="7 8">
    <name type="scientific">Sphingomonas oryzagri</name>
    <dbReference type="NCBI Taxonomy" id="3042314"/>
    <lineage>
        <taxon>Bacteria</taxon>
        <taxon>Pseudomonadati</taxon>
        <taxon>Pseudomonadota</taxon>
        <taxon>Alphaproteobacteria</taxon>
        <taxon>Sphingomonadales</taxon>
        <taxon>Sphingomonadaceae</taxon>
        <taxon>Sphingomonas</taxon>
    </lineage>
</organism>
<proteinExistence type="inferred from homology"/>
<evidence type="ECO:0000313" key="8">
    <source>
        <dbReference type="Proteomes" id="UP001160625"/>
    </source>
</evidence>
<dbReference type="InterPro" id="IPR006311">
    <property type="entry name" value="TAT_signal"/>
</dbReference>
<dbReference type="PANTHER" id="PTHR43101:SF1">
    <property type="entry name" value="BETA-FRUCTOSIDASE"/>
    <property type="match status" value="1"/>
</dbReference>
<dbReference type="Proteomes" id="UP001160625">
    <property type="component" value="Unassembled WGS sequence"/>
</dbReference>
<dbReference type="InterPro" id="IPR013148">
    <property type="entry name" value="Glyco_hydro_32_N"/>
</dbReference>
<dbReference type="EMBL" id="JARYGZ010000001">
    <property type="protein sequence ID" value="MDH7639159.1"/>
    <property type="molecule type" value="Genomic_DNA"/>
</dbReference>
<evidence type="ECO:0000259" key="6">
    <source>
        <dbReference type="Pfam" id="PF00251"/>
    </source>
</evidence>
<dbReference type="SMART" id="SM00640">
    <property type="entry name" value="Glyco_32"/>
    <property type="match status" value="1"/>
</dbReference>
<dbReference type="SUPFAM" id="SSF49899">
    <property type="entry name" value="Concanavalin A-like lectins/glucanases"/>
    <property type="match status" value="1"/>
</dbReference>
<evidence type="ECO:0000313" key="7">
    <source>
        <dbReference type="EMBL" id="MDH7639159.1"/>
    </source>
</evidence>
<dbReference type="PROSITE" id="PS00609">
    <property type="entry name" value="GLYCOSYL_HYDROL_F32"/>
    <property type="match status" value="1"/>
</dbReference>
<feature type="signal peptide" evidence="5">
    <location>
        <begin position="1"/>
        <end position="25"/>
    </location>
</feature>
<dbReference type="InterPro" id="IPR018053">
    <property type="entry name" value="Glyco_hydro_32_AS"/>
</dbReference>
<gene>
    <name evidence="7" type="ORF">QGN17_10490</name>
</gene>
<name>A0ABT6N1J7_9SPHN</name>
<dbReference type="InterPro" id="IPR051214">
    <property type="entry name" value="GH32_Enzymes"/>
</dbReference>
<dbReference type="InterPro" id="IPR023296">
    <property type="entry name" value="Glyco_hydro_beta-prop_sf"/>
</dbReference>
<dbReference type="SUPFAM" id="SSF75005">
    <property type="entry name" value="Arabinanase/levansucrase/invertase"/>
    <property type="match status" value="1"/>
</dbReference>
<dbReference type="CDD" id="cd08996">
    <property type="entry name" value="GH32_FFase"/>
    <property type="match status" value="1"/>
</dbReference>
<dbReference type="RefSeq" id="WP_281044421.1">
    <property type="nucleotide sequence ID" value="NZ_JARYGZ010000001.1"/>
</dbReference>
<accession>A0ABT6N1J7</accession>
<evidence type="ECO:0000256" key="2">
    <source>
        <dbReference type="ARBA" id="ARBA00012758"/>
    </source>
</evidence>
<sequence>MTDTNRRLFLQAAVALPLGAVPAMASDRAASGNGDRLQRDPLRPCYHFHPRANWMNDPNGPIFWKGCYHLFYQYNPEAPVWGAPHWGHAVSSDMVHWSHRPVALAPTPGGPDQDGVFSGTAVVTDGRVSMMYTAVHRAPLDKATIKDAKPWPLRETQCLATARDDSLDVWDKRQSPVLASPPEGMLVNGFRDPSPWRYRGGWLAVLGSGRPGLGGAILLYRSDDLLNWEFVKLFAERAEDAALDPWEVWECPEFFPLGDRHVLIFSTARKAFWQSGHFDEQSLTFHPERSGILDYGDFYAPKTQLDADGNRILWGWVPETRSDAENRAAGWAGAMSLPRRLTMDSDGRLIQSYLPALSTLRSRQRVFGPVLPERLSLASGAAEIQIDVREARADFGIEIADRDGSPAIISIAWFKDRPELLWIDGRPLAVVPGAGDWAIRVFIDGSIVELSLDGRAMWTRRFYYQGPQRAPAIRTHGAAGNHMTMRTWDISTAVA</sequence>
<dbReference type="InterPro" id="IPR001362">
    <property type="entry name" value="Glyco_hydro_32"/>
</dbReference>
<evidence type="ECO:0000256" key="3">
    <source>
        <dbReference type="ARBA" id="ARBA00022801"/>
    </source>
</evidence>
<dbReference type="InterPro" id="IPR013320">
    <property type="entry name" value="ConA-like_dom_sf"/>
</dbReference>
<dbReference type="EC" id="3.2.1.26" evidence="2"/>
<feature type="domain" description="Glycosyl hydrolase family 32 N-terminal" evidence="6">
    <location>
        <begin position="47"/>
        <end position="351"/>
    </location>
</feature>
<dbReference type="GO" id="GO:0016787">
    <property type="term" value="F:hydrolase activity"/>
    <property type="evidence" value="ECO:0007669"/>
    <property type="project" value="UniProtKB-KW"/>
</dbReference>
<feature type="chain" id="PRO_5045448091" description="beta-fructofuranosidase" evidence="5">
    <location>
        <begin position="26"/>
        <end position="495"/>
    </location>
</feature>
<comment type="caution">
    <text evidence="7">The sequence shown here is derived from an EMBL/GenBank/DDBJ whole genome shotgun (WGS) entry which is preliminary data.</text>
</comment>
<evidence type="ECO:0000256" key="1">
    <source>
        <dbReference type="ARBA" id="ARBA00009902"/>
    </source>
</evidence>